<sequence>MASLVRTVTQNVPQSAACKRQQQRGVAAGAARRQWQPSHPQQRRHLLIARAQELEEIDPITGEVIAGTAMATEAGQRVEAGGLTFAYRKIDADPAAAAPGKLPVLCLHGLGSSSYTFRATGSLLAAAGHDVIAVDWPGHGGSSKPTSGFAYSADAYIAALNQFVAAVGLAGQQFAVIVHGYVLGQYGLLWRPAVSGAARIQAGELSSWAAESVAKLIILNTPLGLKTALRPELAAYKNPVPFLRPKAGSRFAADLYNAAGGPYAMSRRDADAYQAPYDADPAASAAIAATMDKLDWPALLRRVDEGYCSWRQPSLLLFGTSDQFIELKTVFEWLESKRTCMRVAAGVEAKLGHAPQEDYPEAINKALLKFLEEDPEFITALIVCSRMRACDNGHRWHNEDNCCVRTSQPCGDGFEWRQNESCCRKSQPVKADHQCGEGKRWHDEDECCVPTAQPCGDGFNWSGNEGCCRKSRAGKTHRKEGGNTQSGGKQGGADEKKGYGKHGDAQKPAGDGKQGAFQH</sequence>
<dbReference type="InterPro" id="IPR050228">
    <property type="entry name" value="Carboxylesterase_BioH"/>
</dbReference>
<feature type="region of interest" description="Disordered" evidence="1">
    <location>
        <begin position="471"/>
        <end position="519"/>
    </location>
</feature>
<protein>
    <submittedName>
        <fullName evidence="3">Hydrolase or acyltransferase of alpha beta superfamily isoform B</fullName>
    </submittedName>
</protein>
<dbReference type="Proteomes" id="UP000239899">
    <property type="component" value="Unassembled WGS sequence"/>
</dbReference>
<keyword evidence="3" id="KW-0808">Transferase</keyword>
<dbReference type="Gene3D" id="3.40.50.1820">
    <property type="entry name" value="alpha/beta hydrolase"/>
    <property type="match status" value="1"/>
</dbReference>
<evidence type="ECO:0000259" key="2">
    <source>
        <dbReference type="Pfam" id="PF12697"/>
    </source>
</evidence>
<dbReference type="Pfam" id="PF12697">
    <property type="entry name" value="Abhydrolase_6"/>
    <property type="match status" value="1"/>
</dbReference>
<dbReference type="STRING" id="3076.A0A2P6TQG4"/>
<dbReference type="AlphaFoldDB" id="A0A2P6TQG4"/>
<feature type="domain" description="AB hydrolase-1" evidence="2">
    <location>
        <begin position="104"/>
        <end position="365"/>
    </location>
</feature>
<dbReference type="GO" id="GO:0016746">
    <property type="term" value="F:acyltransferase activity"/>
    <property type="evidence" value="ECO:0007669"/>
    <property type="project" value="UniProtKB-KW"/>
</dbReference>
<organism evidence="3 4">
    <name type="scientific">Chlorella sorokiniana</name>
    <name type="common">Freshwater green alga</name>
    <dbReference type="NCBI Taxonomy" id="3076"/>
    <lineage>
        <taxon>Eukaryota</taxon>
        <taxon>Viridiplantae</taxon>
        <taxon>Chlorophyta</taxon>
        <taxon>core chlorophytes</taxon>
        <taxon>Trebouxiophyceae</taxon>
        <taxon>Chlorellales</taxon>
        <taxon>Chlorellaceae</taxon>
        <taxon>Chlorella clade</taxon>
        <taxon>Chlorella</taxon>
    </lineage>
</organism>
<keyword evidence="4" id="KW-1185">Reference proteome</keyword>
<dbReference type="InterPro" id="IPR000073">
    <property type="entry name" value="AB_hydrolase_1"/>
</dbReference>
<dbReference type="OrthoDB" id="6431331at2759"/>
<accession>A0A2P6TQG4</accession>
<feature type="compositionally biased region" description="Basic and acidic residues" evidence="1">
    <location>
        <begin position="492"/>
        <end position="505"/>
    </location>
</feature>
<comment type="caution">
    <text evidence="3">The sequence shown here is derived from an EMBL/GenBank/DDBJ whole genome shotgun (WGS) entry which is preliminary data.</text>
</comment>
<dbReference type="InterPro" id="IPR029058">
    <property type="entry name" value="AB_hydrolase_fold"/>
</dbReference>
<evidence type="ECO:0000313" key="3">
    <source>
        <dbReference type="EMBL" id="PRW56274.1"/>
    </source>
</evidence>
<reference evidence="3 4" key="1">
    <citation type="journal article" date="2018" name="Plant J.">
        <title>Genome sequences of Chlorella sorokiniana UTEX 1602 and Micractinium conductrix SAG 241.80: implications to maltose excretion by a green alga.</title>
        <authorList>
            <person name="Arriola M.B."/>
            <person name="Velmurugan N."/>
            <person name="Zhang Y."/>
            <person name="Plunkett M.H."/>
            <person name="Hondzo H."/>
            <person name="Barney B.M."/>
        </authorList>
    </citation>
    <scope>NUCLEOTIDE SEQUENCE [LARGE SCALE GENOMIC DNA]</scope>
    <source>
        <strain evidence="4">UTEX 1602</strain>
    </source>
</reference>
<dbReference type="SUPFAM" id="SSF53474">
    <property type="entry name" value="alpha/beta-Hydrolases"/>
    <property type="match status" value="1"/>
</dbReference>
<dbReference type="EMBL" id="LHPG02000009">
    <property type="protein sequence ID" value="PRW56274.1"/>
    <property type="molecule type" value="Genomic_DNA"/>
</dbReference>
<keyword evidence="3" id="KW-0012">Acyltransferase</keyword>
<dbReference type="PANTHER" id="PTHR43194:SF2">
    <property type="entry name" value="PEROXISOMAL MEMBRANE PROTEIN LPX1"/>
    <property type="match status" value="1"/>
</dbReference>
<keyword evidence="3" id="KW-0378">Hydrolase</keyword>
<name>A0A2P6TQG4_CHLSO</name>
<dbReference type="GO" id="GO:0016787">
    <property type="term" value="F:hydrolase activity"/>
    <property type="evidence" value="ECO:0007669"/>
    <property type="project" value="UniProtKB-KW"/>
</dbReference>
<gene>
    <name evidence="3" type="ORF">C2E21_5097</name>
</gene>
<evidence type="ECO:0000313" key="4">
    <source>
        <dbReference type="Proteomes" id="UP000239899"/>
    </source>
</evidence>
<dbReference type="PANTHER" id="PTHR43194">
    <property type="entry name" value="HYDROLASE ALPHA/BETA FOLD FAMILY"/>
    <property type="match status" value="1"/>
</dbReference>
<proteinExistence type="predicted"/>
<evidence type="ECO:0000256" key="1">
    <source>
        <dbReference type="SAM" id="MobiDB-lite"/>
    </source>
</evidence>